<name>A0ACB8UIV5_9APHY</name>
<dbReference type="Proteomes" id="UP001055072">
    <property type="component" value="Unassembled WGS sequence"/>
</dbReference>
<reference evidence="1" key="1">
    <citation type="journal article" date="2021" name="Environ. Microbiol.">
        <title>Gene family expansions and transcriptome signatures uncover fungal adaptations to wood decay.</title>
        <authorList>
            <person name="Hage H."/>
            <person name="Miyauchi S."/>
            <person name="Viragh M."/>
            <person name="Drula E."/>
            <person name="Min B."/>
            <person name="Chaduli D."/>
            <person name="Navarro D."/>
            <person name="Favel A."/>
            <person name="Norest M."/>
            <person name="Lesage-Meessen L."/>
            <person name="Balint B."/>
            <person name="Merenyi Z."/>
            <person name="de Eugenio L."/>
            <person name="Morin E."/>
            <person name="Martinez A.T."/>
            <person name="Baldrian P."/>
            <person name="Stursova M."/>
            <person name="Martinez M.J."/>
            <person name="Novotny C."/>
            <person name="Magnuson J.K."/>
            <person name="Spatafora J.W."/>
            <person name="Maurice S."/>
            <person name="Pangilinan J."/>
            <person name="Andreopoulos W."/>
            <person name="LaButti K."/>
            <person name="Hundley H."/>
            <person name="Na H."/>
            <person name="Kuo A."/>
            <person name="Barry K."/>
            <person name="Lipzen A."/>
            <person name="Henrissat B."/>
            <person name="Riley R."/>
            <person name="Ahrendt S."/>
            <person name="Nagy L.G."/>
            <person name="Grigoriev I.V."/>
            <person name="Martin F."/>
            <person name="Rosso M.N."/>
        </authorList>
    </citation>
    <scope>NUCLEOTIDE SEQUENCE</scope>
    <source>
        <strain evidence="1">CBS 384.51</strain>
    </source>
</reference>
<evidence type="ECO:0000313" key="1">
    <source>
        <dbReference type="EMBL" id="KAI0093640.1"/>
    </source>
</evidence>
<accession>A0ACB8UIV5</accession>
<gene>
    <name evidence="1" type="ORF">BDY19DRAFT_918086</name>
</gene>
<evidence type="ECO:0000313" key="2">
    <source>
        <dbReference type="Proteomes" id="UP001055072"/>
    </source>
</evidence>
<organism evidence="1 2">
    <name type="scientific">Irpex rosettiformis</name>
    <dbReference type="NCBI Taxonomy" id="378272"/>
    <lineage>
        <taxon>Eukaryota</taxon>
        <taxon>Fungi</taxon>
        <taxon>Dikarya</taxon>
        <taxon>Basidiomycota</taxon>
        <taxon>Agaricomycotina</taxon>
        <taxon>Agaricomycetes</taxon>
        <taxon>Polyporales</taxon>
        <taxon>Irpicaceae</taxon>
        <taxon>Irpex</taxon>
    </lineage>
</organism>
<proteinExistence type="predicted"/>
<protein>
    <submittedName>
        <fullName evidence="1">Rof/RNase P-like protein</fullName>
    </submittedName>
</protein>
<comment type="caution">
    <text evidence="1">The sequence shown here is derived from an EMBL/GenBank/DDBJ whole genome shotgun (WGS) entry which is preliminary data.</text>
</comment>
<sequence>MYTTWPFAGASRTPTSSSSKSLQGLRDDAKPDGVRAKYNSVTPFTPEYVKGNATRSSDPAQLYANRIQGRQILLQNPPRDSRAKKEREANKARRAAHNARSAAGVLGQTHAREKGLWKLDKSAAKFQRFVAMHRLWLGYMSELLALKPPPPDLGRDHDHAQVMPNVATMHAKLIKAEFVGAMITIRQSKNPCLVGHSGIVYHETENAFKIVTREDQQKLIPKANSIFTFSVPLHAFSPPTEDASSTEKGSITVSADQLHLSVTSLPPDGTVLDLPHLEFELYGNQFCFRSADRATRKFKHKETIEL</sequence>
<keyword evidence="2" id="KW-1185">Reference proteome</keyword>
<dbReference type="EMBL" id="MU274901">
    <property type="protein sequence ID" value="KAI0093640.1"/>
    <property type="molecule type" value="Genomic_DNA"/>
</dbReference>